<dbReference type="GO" id="GO:0032588">
    <property type="term" value="C:trans-Golgi network membrane"/>
    <property type="evidence" value="ECO:0007669"/>
    <property type="project" value="TreeGrafter"/>
</dbReference>
<feature type="transmembrane region" description="Helical" evidence="6">
    <location>
        <begin position="223"/>
        <end position="246"/>
    </location>
</feature>
<dbReference type="EMBL" id="JANBPT010000108">
    <property type="protein sequence ID" value="KAJ1927648.1"/>
    <property type="molecule type" value="Genomic_DNA"/>
</dbReference>
<evidence type="ECO:0000256" key="3">
    <source>
        <dbReference type="ARBA" id="ARBA00022989"/>
    </source>
</evidence>
<dbReference type="OrthoDB" id="242866at2759"/>
<keyword evidence="3 6" id="KW-1133">Transmembrane helix</keyword>
<feature type="compositionally biased region" description="Basic and acidic residues" evidence="5">
    <location>
        <begin position="94"/>
        <end position="121"/>
    </location>
</feature>
<evidence type="ECO:0008006" key="9">
    <source>
        <dbReference type="Google" id="ProtNLM"/>
    </source>
</evidence>
<proteinExistence type="predicted"/>
<accession>A0A9W8DVE9</accession>
<dbReference type="AlphaFoldDB" id="A0A9W8DVE9"/>
<dbReference type="PANTHER" id="PTHR10687">
    <property type="entry name" value="SECRETORY CARRIER-ASSOCIATED MEMBRANE PROTEIN SCAMP"/>
    <property type="match status" value="1"/>
</dbReference>
<evidence type="ECO:0000256" key="5">
    <source>
        <dbReference type="SAM" id="MobiDB-lite"/>
    </source>
</evidence>
<dbReference type="PANTHER" id="PTHR10687:SF90">
    <property type="entry name" value="SECRETORY CARRIER MEMBRANE PROTEIN"/>
    <property type="match status" value="1"/>
</dbReference>
<feature type="compositionally biased region" description="Basic and acidic residues" evidence="5">
    <location>
        <begin position="70"/>
        <end position="81"/>
    </location>
</feature>
<keyword evidence="2 6" id="KW-0812">Transmembrane</keyword>
<name>A0A9W8DVE9_9FUNG</name>
<comment type="subcellular location">
    <subcellularLocation>
        <location evidence="1">Membrane</location>
        <topology evidence="1">Multi-pass membrane protein</topology>
    </subcellularLocation>
</comment>
<feature type="transmembrane region" description="Helical" evidence="6">
    <location>
        <begin position="191"/>
        <end position="211"/>
    </location>
</feature>
<evidence type="ECO:0000256" key="1">
    <source>
        <dbReference type="ARBA" id="ARBA00004141"/>
    </source>
</evidence>
<evidence type="ECO:0000313" key="7">
    <source>
        <dbReference type="EMBL" id="KAJ1927648.1"/>
    </source>
</evidence>
<evidence type="ECO:0000256" key="6">
    <source>
        <dbReference type="SAM" id="Phobius"/>
    </source>
</evidence>
<feature type="region of interest" description="Disordered" evidence="5">
    <location>
        <begin position="36"/>
        <end position="125"/>
    </location>
</feature>
<dbReference type="GO" id="GO:0015031">
    <property type="term" value="P:protein transport"/>
    <property type="evidence" value="ECO:0007669"/>
    <property type="project" value="InterPro"/>
</dbReference>
<reference evidence="7" key="1">
    <citation type="submission" date="2022-07" db="EMBL/GenBank/DDBJ databases">
        <title>Phylogenomic reconstructions and comparative analyses of Kickxellomycotina fungi.</title>
        <authorList>
            <person name="Reynolds N.K."/>
            <person name="Stajich J.E."/>
            <person name="Barry K."/>
            <person name="Grigoriev I.V."/>
            <person name="Crous P."/>
            <person name="Smith M.E."/>
        </authorList>
    </citation>
    <scope>NUCLEOTIDE SEQUENCE</scope>
    <source>
        <strain evidence="7">RSA 861</strain>
    </source>
</reference>
<dbReference type="Proteomes" id="UP001150569">
    <property type="component" value="Unassembled WGS sequence"/>
</dbReference>
<dbReference type="InterPro" id="IPR007273">
    <property type="entry name" value="SCAMP"/>
</dbReference>
<gene>
    <name evidence="7" type="ORF">IWQ60_002751</name>
</gene>
<keyword evidence="8" id="KW-1185">Reference proteome</keyword>
<feature type="transmembrane region" description="Helical" evidence="6">
    <location>
        <begin position="266"/>
        <end position="290"/>
    </location>
</feature>
<dbReference type="GO" id="GO:0055038">
    <property type="term" value="C:recycling endosome membrane"/>
    <property type="evidence" value="ECO:0007669"/>
    <property type="project" value="TreeGrafter"/>
</dbReference>
<organism evidence="7 8">
    <name type="scientific">Tieghemiomyces parasiticus</name>
    <dbReference type="NCBI Taxonomy" id="78921"/>
    <lineage>
        <taxon>Eukaryota</taxon>
        <taxon>Fungi</taxon>
        <taxon>Fungi incertae sedis</taxon>
        <taxon>Zoopagomycota</taxon>
        <taxon>Kickxellomycotina</taxon>
        <taxon>Dimargaritomycetes</taxon>
        <taxon>Dimargaritales</taxon>
        <taxon>Dimargaritaceae</taxon>
        <taxon>Tieghemiomyces</taxon>
    </lineage>
</organism>
<feature type="transmembrane region" description="Helical" evidence="6">
    <location>
        <begin position="158"/>
        <end position="179"/>
    </location>
</feature>
<comment type="caution">
    <text evidence="7">The sequence shown here is derived from an EMBL/GenBank/DDBJ whole genome shotgun (WGS) entry which is preliminary data.</text>
</comment>
<keyword evidence="4 6" id="KW-0472">Membrane</keyword>
<evidence type="ECO:0000256" key="4">
    <source>
        <dbReference type="ARBA" id="ARBA00023136"/>
    </source>
</evidence>
<sequence length="337" mass="37663">MSHLRPTEANPFEDTRYEVQDPFADPAINRALSSTHIAADDTLGPAADVDPAGRSRQNSQRMEFIPLDGPGDRHHSVDVSEPRGGFPDAAISSREAELQRREQELAQRERELQAQSEEIRKSGRPPHNFPPFFPLMYLDIKAEIPAAHQSTVRRMWHYWLFLEGTLVLNCVTALIMFLSHAEGVTSAPSDFGVSFGYLFTVTFLSFFFWYRPIYNAFMKEKSLYYYFYFVFGGLHILVSFYLAVGIPYSGSAALINGISMLSAGKVVAGVFCLLTTACFLGGGLFMLFMYRKIHQHYKSQGHTFEEAKAQAVSTVASSKTAQSAATNYAASQFQGRA</sequence>
<dbReference type="Pfam" id="PF04144">
    <property type="entry name" value="SCAMP"/>
    <property type="match status" value="1"/>
</dbReference>
<protein>
    <recommendedName>
        <fullName evidence="9">Scamp-domain-containing protein</fullName>
    </recommendedName>
</protein>
<evidence type="ECO:0000313" key="8">
    <source>
        <dbReference type="Proteomes" id="UP001150569"/>
    </source>
</evidence>
<evidence type="ECO:0000256" key="2">
    <source>
        <dbReference type="ARBA" id="ARBA00022692"/>
    </source>
</evidence>